<keyword evidence="4" id="KW-0520">NAD</keyword>
<name>A0A1S3VUJ2_VIGRR</name>
<dbReference type="Pfam" id="PF23282">
    <property type="entry name" value="WHD_ROQ1"/>
    <property type="match status" value="1"/>
</dbReference>
<dbReference type="Gene3D" id="3.40.50.300">
    <property type="entry name" value="P-loop containing nucleotide triphosphate hydrolases"/>
    <property type="match status" value="1"/>
</dbReference>
<dbReference type="PROSITE" id="PS50104">
    <property type="entry name" value="TIR"/>
    <property type="match status" value="1"/>
</dbReference>
<dbReference type="GO" id="GO:0043531">
    <property type="term" value="F:ADP binding"/>
    <property type="evidence" value="ECO:0007669"/>
    <property type="project" value="InterPro"/>
</dbReference>
<gene>
    <name evidence="8" type="primary">LOC106778600</name>
</gene>
<dbReference type="KEGG" id="vra:106778600"/>
<dbReference type="SUPFAM" id="SSF52540">
    <property type="entry name" value="P-loop containing nucleoside triphosphate hydrolases"/>
    <property type="match status" value="1"/>
</dbReference>
<evidence type="ECO:0000259" key="6">
    <source>
        <dbReference type="PROSITE" id="PS50104"/>
    </source>
</evidence>
<accession>A0A1S3VUJ2</accession>
<dbReference type="SUPFAM" id="SSF52200">
    <property type="entry name" value="Toll/Interleukin receptor TIR domain"/>
    <property type="match status" value="1"/>
</dbReference>
<protein>
    <submittedName>
        <fullName evidence="8">TMV resistance protein N</fullName>
    </submittedName>
</protein>
<dbReference type="GeneID" id="106778600"/>
<proteinExistence type="predicted"/>
<dbReference type="InterPro" id="IPR058546">
    <property type="entry name" value="RPS4B/Roq1-like_LRR"/>
</dbReference>
<evidence type="ECO:0000313" key="7">
    <source>
        <dbReference type="Proteomes" id="UP000087766"/>
    </source>
</evidence>
<dbReference type="GO" id="GO:0007165">
    <property type="term" value="P:signal transduction"/>
    <property type="evidence" value="ECO:0007669"/>
    <property type="project" value="InterPro"/>
</dbReference>
<dbReference type="PRINTS" id="PR00364">
    <property type="entry name" value="DISEASERSIST"/>
</dbReference>
<dbReference type="InterPro" id="IPR035897">
    <property type="entry name" value="Toll_tir_struct_dom_sf"/>
</dbReference>
<reference evidence="8" key="1">
    <citation type="submission" date="2025-08" db="UniProtKB">
        <authorList>
            <consortium name="RefSeq"/>
        </authorList>
    </citation>
    <scope>IDENTIFICATION</scope>
    <source>
        <tissue evidence="8">Leaf</tissue>
    </source>
</reference>
<dbReference type="InterPro" id="IPR036390">
    <property type="entry name" value="WH_DNA-bd_sf"/>
</dbReference>
<dbReference type="Proteomes" id="UP000087766">
    <property type="component" value="Unplaced"/>
</dbReference>
<evidence type="ECO:0000313" key="8">
    <source>
        <dbReference type="RefSeq" id="XP_014522058.1"/>
    </source>
</evidence>
<dbReference type="PANTHER" id="PTHR11017:SF290">
    <property type="entry name" value="ADP-RIBOSYL CYCLASE_CYCLIC ADP-RIBOSE HYDROLASE"/>
    <property type="match status" value="1"/>
</dbReference>
<keyword evidence="3" id="KW-0611">Plant defense</keyword>
<dbReference type="Gene3D" id="1.10.8.430">
    <property type="entry name" value="Helical domain of apoptotic protease-activating factors"/>
    <property type="match status" value="1"/>
</dbReference>
<keyword evidence="7" id="KW-1185">Reference proteome</keyword>
<dbReference type="FunFam" id="3.40.50.10140:FF:000007">
    <property type="entry name" value="Disease resistance protein (TIR-NBS-LRR class)"/>
    <property type="match status" value="1"/>
</dbReference>
<dbReference type="PANTHER" id="PTHR11017">
    <property type="entry name" value="LEUCINE-RICH REPEAT-CONTAINING PROTEIN"/>
    <property type="match status" value="1"/>
</dbReference>
<feature type="domain" description="TIR" evidence="6">
    <location>
        <begin position="49"/>
        <end position="214"/>
    </location>
</feature>
<dbReference type="SUPFAM" id="SSF52058">
    <property type="entry name" value="L domain-like"/>
    <property type="match status" value="1"/>
</dbReference>
<dbReference type="InterPro" id="IPR058192">
    <property type="entry name" value="WHD_ROQ1-like"/>
</dbReference>
<dbReference type="InterPro" id="IPR002182">
    <property type="entry name" value="NB-ARC"/>
</dbReference>
<evidence type="ECO:0000256" key="4">
    <source>
        <dbReference type="ARBA" id="ARBA00023027"/>
    </source>
</evidence>
<dbReference type="InterPro" id="IPR000157">
    <property type="entry name" value="TIR_dom"/>
</dbReference>
<dbReference type="AlphaFoldDB" id="A0A1S3VUJ2"/>
<feature type="compositionally biased region" description="Low complexity" evidence="5">
    <location>
        <begin position="20"/>
        <end position="41"/>
    </location>
</feature>
<evidence type="ECO:0000256" key="3">
    <source>
        <dbReference type="ARBA" id="ARBA00022821"/>
    </source>
</evidence>
<evidence type="ECO:0000256" key="1">
    <source>
        <dbReference type="ARBA" id="ARBA00022614"/>
    </source>
</evidence>
<dbReference type="Pfam" id="PF00931">
    <property type="entry name" value="NB-ARC"/>
    <property type="match status" value="1"/>
</dbReference>
<dbReference type="SUPFAM" id="SSF46785">
    <property type="entry name" value="Winged helix' DNA-binding domain"/>
    <property type="match status" value="1"/>
</dbReference>
<sequence length="1144" mass="131094">MIMTDKLGFRRLWGRLGRRSSSSNVIPSESASASSSSNHSSDTIQNQDHKYDVFISFRGSDTRNSFVDHLYSHLLRKGIFVFKDDHKLRKGESISSQLLQAIRGSRISIIVFSQDYPSSSWCLDEMATIADCKQQSNQTVFPVFYDVDPSHVRRQSGAYENAFVLHRSKFKEPNKVLRWEKAMTDLANLAGWDIRNKSEFGEIENIVQAVIQTLGHKFSGFVNDLIGIQPRVQALEDKLKLSSKSDDVQVLGIWGMGGIGKTTHAAVLYDKMSHRFDASCFIEDVSKLYRDGGHTAVQKQIIHQTLGEKCLDTYSPIEISGIVRNRLHKIKVLLVLDNVDELEQLQELAINSKLLFGGSRMIIISRDEHILKVYGAHVIHKVSLMNDKDARELFYTKAFKSEEQNSSCVELIPEVLKYSQCLPLAVRVIGSFLCGRNSSEWRDTLDRFENHPDNNKIMDVLQISFDGLHYMEKEIFLHIACFFKEEREDYVKRILECCGLHPHIGIPRMIEKSLITIKDQQIHMHDMLQELGKKIVRNQCPEEPESWSRIWLYEDFFHVLTTQTGTNDVKAIVLNKNEAISEFSIDGLSKMKKLRLLILYHKSFSGSLNFLSQSLRYLLWHDYPFASLPSSFAALGLVELNMPNSSINCLWEGRKHFPCLKRMDLSNSKYLIETPDFTGVPNLERLDLSGCTDLLFVHPSIGLLQQLAFLSLRNCSNLISIKFGNGFNLSSLRVLHFSGCTKLENTPDFTWTTNLEYLDFNGCTSLSSIHESIGVLTKLTFLSLRDCTSLVSIPSNNNIMKSLQTLDFSGCFQLTDYSLWRSFISLSMISLILLDIGFCNLLKVPDAIGDLFCLERLNLQGNNFVFIPSSIGKLCNLAYLNVSHCHRLQRLPYLSTRSSSSTGRYFKTVSGSRDHRSGLYFFDCPEINWIDPPYYQELTWLLRLAKNPCYFRCGFDIVVPWGLELPYWLNHRFKGDSVIRIVEFNEDDDWMGFVFCVIFEQKNGPMVGRSSSHPFYLSFESEETEEYFDMQLNLERDKMDGSKHLWIIYISRKHCHFVKTGAHISFKAHPSLEINAWGINSILREDEEINLECKGDVNFDFVEKSSTKSGPKFQLPYNWLVTDEEEVENINAKAKENNLSYAGL</sequence>
<dbReference type="InterPro" id="IPR027417">
    <property type="entry name" value="P-loop_NTPase"/>
</dbReference>
<dbReference type="InterPro" id="IPR044974">
    <property type="entry name" value="Disease_R_plants"/>
</dbReference>
<dbReference type="InterPro" id="IPR042197">
    <property type="entry name" value="Apaf_helical"/>
</dbReference>
<dbReference type="OrthoDB" id="1379189at2759"/>
<dbReference type="SMART" id="SM00255">
    <property type="entry name" value="TIR"/>
    <property type="match status" value="1"/>
</dbReference>
<dbReference type="InterPro" id="IPR032675">
    <property type="entry name" value="LRR_dom_sf"/>
</dbReference>
<dbReference type="Gene3D" id="3.80.10.10">
    <property type="entry name" value="Ribonuclease Inhibitor"/>
    <property type="match status" value="3"/>
</dbReference>
<evidence type="ECO:0000256" key="2">
    <source>
        <dbReference type="ARBA" id="ARBA00022737"/>
    </source>
</evidence>
<feature type="region of interest" description="Disordered" evidence="5">
    <location>
        <begin position="20"/>
        <end position="44"/>
    </location>
</feature>
<evidence type="ECO:0000256" key="5">
    <source>
        <dbReference type="SAM" id="MobiDB-lite"/>
    </source>
</evidence>
<dbReference type="Gene3D" id="3.40.50.10140">
    <property type="entry name" value="Toll/interleukin-1 receptor homology (TIR) domain"/>
    <property type="match status" value="1"/>
</dbReference>
<dbReference type="Pfam" id="PF01582">
    <property type="entry name" value="TIR"/>
    <property type="match status" value="1"/>
</dbReference>
<keyword evidence="2" id="KW-0677">Repeat</keyword>
<organism evidence="7 8">
    <name type="scientific">Vigna radiata var. radiata</name>
    <name type="common">Mung bean</name>
    <name type="synonym">Phaseolus aureus</name>
    <dbReference type="NCBI Taxonomy" id="3916"/>
    <lineage>
        <taxon>Eukaryota</taxon>
        <taxon>Viridiplantae</taxon>
        <taxon>Streptophyta</taxon>
        <taxon>Embryophyta</taxon>
        <taxon>Tracheophyta</taxon>
        <taxon>Spermatophyta</taxon>
        <taxon>Magnoliopsida</taxon>
        <taxon>eudicotyledons</taxon>
        <taxon>Gunneridae</taxon>
        <taxon>Pentapetalae</taxon>
        <taxon>rosids</taxon>
        <taxon>fabids</taxon>
        <taxon>Fabales</taxon>
        <taxon>Fabaceae</taxon>
        <taxon>Papilionoideae</taxon>
        <taxon>50 kb inversion clade</taxon>
        <taxon>NPAAA clade</taxon>
        <taxon>indigoferoid/millettioid clade</taxon>
        <taxon>Phaseoleae</taxon>
        <taxon>Vigna</taxon>
    </lineage>
</organism>
<dbReference type="GO" id="GO:0006952">
    <property type="term" value="P:defense response"/>
    <property type="evidence" value="ECO:0007669"/>
    <property type="project" value="UniProtKB-KW"/>
</dbReference>
<dbReference type="Pfam" id="PF23286">
    <property type="entry name" value="LRR_13"/>
    <property type="match status" value="1"/>
</dbReference>
<dbReference type="RefSeq" id="XP_014522058.1">
    <property type="nucleotide sequence ID" value="XM_014666572.2"/>
</dbReference>
<keyword evidence="1" id="KW-0433">Leucine-rich repeat</keyword>